<keyword evidence="1" id="KW-0863">Zinc-finger</keyword>
<protein>
    <recommendedName>
        <fullName evidence="3">SWIM-type domain-containing protein</fullName>
    </recommendedName>
</protein>
<organism evidence="4 5">
    <name type="scientific">Deinococcus koreensis</name>
    <dbReference type="NCBI Taxonomy" id="2054903"/>
    <lineage>
        <taxon>Bacteria</taxon>
        <taxon>Thermotogati</taxon>
        <taxon>Deinococcota</taxon>
        <taxon>Deinococci</taxon>
        <taxon>Deinococcales</taxon>
        <taxon>Deinococcaceae</taxon>
        <taxon>Deinococcus</taxon>
    </lineage>
</organism>
<sequence>MIPTPPVLTPDAILALATDAGSAANARKLATPGRWPVLNAVAGALWGQCQGSGQEPYLTGVDLSGPVGKCSCPSRKFPCKHVLALLLLRATQPGAFGAEALPGSLETWRAGRAQRSGAKAAGQAGQREEGAGVEAPGEGASPLPAADPAAQAKRRAARERKVSDGLEALQTFLVDLIRDGLAHAPARPYSDWDTQAARLVDAQAPGAARLVRQIPGHLGDPAALLAHLSRLYLLTEAWPRRDALSGPEQADLRSALGFPLDRAAVLERPGVPARWLVAGQATVQEETLSTRRTWLCAEPHTALLLDFAPPGRPLLPPLPTGQRVQAEVCFAPGAFPQRGVLHGEAPTPAPAPDLPPGVTLDILLDRHGAALALNPWLERSAHVVGPVWLIPGEPWRVQDAGGSLPLGGGERARLTLLAVGGGQPVTLFGEWDGAALLPLSLLSGDVLLPLPAVEEA</sequence>
<dbReference type="EMBL" id="PPPD01000001">
    <property type="protein sequence ID" value="PNY82112.1"/>
    <property type="molecule type" value="Genomic_DNA"/>
</dbReference>
<dbReference type="GO" id="GO:0008270">
    <property type="term" value="F:zinc ion binding"/>
    <property type="evidence" value="ECO:0007669"/>
    <property type="project" value="UniProtKB-KW"/>
</dbReference>
<dbReference type="Pfam" id="PF04434">
    <property type="entry name" value="SWIM"/>
    <property type="match status" value="1"/>
</dbReference>
<feature type="compositionally biased region" description="Low complexity" evidence="2">
    <location>
        <begin position="132"/>
        <end position="151"/>
    </location>
</feature>
<comment type="caution">
    <text evidence="4">The sequence shown here is derived from an EMBL/GenBank/DDBJ whole genome shotgun (WGS) entry which is preliminary data.</text>
</comment>
<keyword evidence="1" id="KW-0479">Metal-binding</keyword>
<feature type="region of interest" description="Disordered" evidence="2">
    <location>
        <begin position="112"/>
        <end position="157"/>
    </location>
</feature>
<dbReference type="InterPro" id="IPR007527">
    <property type="entry name" value="Znf_SWIM"/>
</dbReference>
<keyword evidence="1" id="KW-0862">Zinc</keyword>
<evidence type="ECO:0000313" key="5">
    <source>
        <dbReference type="Proteomes" id="UP000236379"/>
    </source>
</evidence>
<evidence type="ECO:0000256" key="1">
    <source>
        <dbReference type="PROSITE-ProRule" id="PRU00325"/>
    </source>
</evidence>
<feature type="domain" description="SWIM-type" evidence="3">
    <location>
        <begin position="57"/>
        <end position="90"/>
    </location>
</feature>
<dbReference type="OrthoDB" id="9816340at2"/>
<dbReference type="RefSeq" id="WP_103312547.1">
    <property type="nucleotide sequence ID" value="NZ_PPPD01000001.1"/>
</dbReference>
<proteinExistence type="predicted"/>
<evidence type="ECO:0000259" key="3">
    <source>
        <dbReference type="PROSITE" id="PS50966"/>
    </source>
</evidence>
<name>A0A2K3V021_9DEIO</name>
<evidence type="ECO:0000256" key="2">
    <source>
        <dbReference type="SAM" id="MobiDB-lite"/>
    </source>
</evidence>
<dbReference type="AlphaFoldDB" id="A0A2K3V021"/>
<reference evidence="4 5" key="1">
    <citation type="submission" date="2018-01" db="EMBL/GenBank/DDBJ databases">
        <title>Deinococcus koreensis sp. nov., a radiation-resistant bacterium isolated from river water.</title>
        <authorList>
            <person name="Choi A."/>
        </authorList>
    </citation>
    <scope>NUCLEOTIDE SEQUENCE [LARGE SCALE GENOMIC DNA]</scope>
    <source>
        <strain evidence="4 5">SJW1-2</strain>
    </source>
</reference>
<keyword evidence="5" id="KW-1185">Reference proteome</keyword>
<dbReference type="Proteomes" id="UP000236379">
    <property type="component" value="Unassembled WGS sequence"/>
</dbReference>
<accession>A0A2K3V021</accession>
<dbReference type="PROSITE" id="PS50966">
    <property type="entry name" value="ZF_SWIM"/>
    <property type="match status" value="1"/>
</dbReference>
<evidence type="ECO:0000313" key="4">
    <source>
        <dbReference type="EMBL" id="PNY82112.1"/>
    </source>
</evidence>
<feature type="compositionally biased region" description="Low complexity" evidence="2">
    <location>
        <begin position="112"/>
        <end position="125"/>
    </location>
</feature>
<gene>
    <name evidence="4" type="ORF">CVO96_12690</name>
</gene>